<feature type="compositionally biased region" description="Polar residues" evidence="1">
    <location>
        <begin position="303"/>
        <end position="317"/>
    </location>
</feature>
<feature type="compositionally biased region" description="Polar residues" evidence="1">
    <location>
        <begin position="284"/>
        <end position="293"/>
    </location>
</feature>
<organism evidence="3 4">
    <name type="scientific">Hypsibius exemplaris</name>
    <name type="common">Freshwater tardigrade</name>
    <dbReference type="NCBI Taxonomy" id="2072580"/>
    <lineage>
        <taxon>Eukaryota</taxon>
        <taxon>Metazoa</taxon>
        <taxon>Ecdysozoa</taxon>
        <taxon>Tardigrada</taxon>
        <taxon>Eutardigrada</taxon>
        <taxon>Parachela</taxon>
        <taxon>Hypsibioidea</taxon>
        <taxon>Hypsibiidae</taxon>
        <taxon>Hypsibius</taxon>
    </lineage>
</organism>
<dbReference type="AlphaFoldDB" id="A0A1W0X3M0"/>
<dbReference type="SMART" id="SM00233">
    <property type="entry name" value="PH"/>
    <property type="match status" value="1"/>
</dbReference>
<sequence>MAAEATRELQPSSAACSSGEPANLLLPKSLSFTNLQQNAQRTGFLLKHERGLLKRLLGRSWQRKYCLLSGYHFYWFKNKKGAGREKSNGVINLRYFDRCVAVPTDSKHAGLPHAVELASSQSSDSHHSFLFQADSLEEQQRWLKDIQLVIFQCQTQGRTGTGQRVSTRPSSSQTASPVLHRAAAAVTTVSTAVGDDERRPRSSSIPEAGASGVYRSVSGDQQPLADDSDVFAPEATVSRSESRNTRPDLIPRMPTYNQVVSELQTRLHSRSSDEPQPDHPHTGSRLSSRSSPAGPSPNREDLNTSPEGSSSVSSYDNTQHHEQQQTVAKEELPSPTTARDLISPNGTTNLTLEARFDSVLRMMEDLTDEEVIREGGVISGKGGPEYAMPFGGGRQGEHHPGPAVAPKPRRELYEALLSNNVGPYLVSPVVNVS</sequence>
<dbReference type="Proteomes" id="UP000192578">
    <property type="component" value="Unassembled WGS sequence"/>
</dbReference>
<keyword evidence="4" id="KW-1185">Reference proteome</keyword>
<protein>
    <recommendedName>
        <fullName evidence="2">PH domain-containing protein</fullName>
    </recommendedName>
</protein>
<feature type="compositionally biased region" description="Polar residues" evidence="1">
    <location>
        <begin position="255"/>
        <end position="266"/>
    </location>
</feature>
<name>A0A1W0X3M0_HYPEX</name>
<feature type="region of interest" description="Disordered" evidence="1">
    <location>
        <begin position="159"/>
        <end position="346"/>
    </location>
</feature>
<reference evidence="4" key="1">
    <citation type="submission" date="2017-01" db="EMBL/GenBank/DDBJ databases">
        <title>Comparative genomics of anhydrobiosis in the tardigrade Hypsibius dujardini.</title>
        <authorList>
            <person name="Yoshida Y."/>
            <person name="Koutsovoulos G."/>
            <person name="Laetsch D."/>
            <person name="Stevens L."/>
            <person name="Kumar S."/>
            <person name="Horikawa D."/>
            <person name="Ishino K."/>
            <person name="Komine S."/>
            <person name="Tomita M."/>
            <person name="Blaxter M."/>
            <person name="Arakawa K."/>
        </authorList>
    </citation>
    <scope>NUCLEOTIDE SEQUENCE [LARGE SCALE GENOMIC DNA]</scope>
    <source>
        <strain evidence="4">Z151</strain>
    </source>
</reference>
<dbReference type="OrthoDB" id="74412at2759"/>
<feature type="domain" description="PH" evidence="2">
    <location>
        <begin position="38"/>
        <end position="151"/>
    </location>
</feature>
<evidence type="ECO:0000259" key="2">
    <source>
        <dbReference type="PROSITE" id="PS50003"/>
    </source>
</evidence>
<proteinExistence type="predicted"/>
<evidence type="ECO:0000313" key="3">
    <source>
        <dbReference type="EMBL" id="OQV21882.1"/>
    </source>
</evidence>
<dbReference type="InterPro" id="IPR001849">
    <property type="entry name" value="PH_domain"/>
</dbReference>
<dbReference type="CDD" id="cd00821">
    <property type="entry name" value="PH"/>
    <property type="match status" value="1"/>
</dbReference>
<dbReference type="InterPro" id="IPR011993">
    <property type="entry name" value="PH-like_dom_sf"/>
</dbReference>
<accession>A0A1W0X3M0</accession>
<feature type="region of interest" description="Disordered" evidence="1">
    <location>
        <begin position="1"/>
        <end position="20"/>
    </location>
</feature>
<dbReference type="EMBL" id="MTYJ01000020">
    <property type="protein sequence ID" value="OQV21882.1"/>
    <property type="molecule type" value="Genomic_DNA"/>
</dbReference>
<comment type="caution">
    <text evidence="3">The sequence shown here is derived from an EMBL/GenBank/DDBJ whole genome shotgun (WGS) entry which is preliminary data.</text>
</comment>
<feature type="compositionally biased region" description="Basic and acidic residues" evidence="1">
    <location>
        <begin position="318"/>
        <end position="332"/>
    </location>
</feature>
<evidence type="ECO:0000313" key="4">
    <source>
        <dbReference type="Proteomes" id="UP000192578"/>
    </source>
</evidence>
<feature type="compositionally biased region" description="Polar residues" evidence="1">
    <location>
        <begin position="165"/>
        <end position="176"/>
    </location>
</feature>
<dbReference type="PROSITE" id="PS50003">
    <property type="entry name" value="PH_DOMAIN"/>
    <property type="match status" value="1"/>
</dbReference>
<feature type="compositionally biased region" description="Low complexity" evidence="1">
    <location>
        <begin position="182"/>
        <end position="193"/>
    </location>
</feature>
<evidence type="ECO:0000256" key="1">
    <source>
        <dbReference type="SAM" id="MobiDB-lite"/>
    </source>
</evidence>
<feature type="compositionally biased region" description="Basic and acidic residues" evidence="1">
    <location>
        <begin position="270"/>
        <end position="281"/>
    </location>
</feature>
<dbReference type="SUPFAM" id="SSF50729">
    <property type="entry name" value="PH domain-like"/>
    <property type="match status" value="1"/>
</dbReference>
<dbReference type="Pfam" id="PF00169">
    <property type="entry name" value="PH"/>
    <property type="match status" value="1"/>
</dbReference>
<gene>
    <name evidence="3" type="ORF">BV898_04095</name>
</gene>
<dbReference type="Gene3D" id="2.30.29.30">
    <property type="entry name" value="Pleckstrin-homology domain (PH domain)/Phosphotyrosine-binding domain (PTB)"/>
    <property type="match status" value="1"/>
</dbReference>